<reference evidence="3" key="2">
    <citation type="submission" date="2023-07" db="EMBL/GenBank/DDBJ databases">
        <title>Genome of Winogradskyella sp. E313.</title>
        <authorList>
            <person name="Zhou Y."/>
        </authorList>
    </citation>
    <scope>NUCLEOTIDE SEQUENCE [LARGE SCALE GENOMIC DNA]</scope>
    <source>
        <strain evidence="3">E313</strain>
    </source>
</reference>
<dbReference type="InterPro" id="IPR006680">
    <property type="entry name" value="Amidohydro-rel"/>
</dbReference>
<keyword evidence="3" id="KW-1185">Reference proteome</keyword>
<name>A0ABS8EQ01_9FLAO</name>
<dbReference type="InterPro" id="IPR051781">
    <property type="entry name" value="Metallo-dep_Hydrolase"/>
</dbReference>
<dbReference type="PANTHER" id="PTHR43135">
    <property type="entry name" value="ALPHA-D-RIBOSE 1-METHYLPHOSPHONATE 5-TRIPHOSPHATE DIPHOSPHATASE"/>
    <property type="match status" value="1"/>
</dbReference>
<evidence type="ECO:0000259" key="1">
    <source>
        <dbReference type="Pfam" id="PF01979"/>
    </source>
</evidence>
<dbReference type="Gene3D" id="2.30.40.10">
    <property type="entry name" value="Urease, subunit C, domain 1"/>
    <property type="match status" value="1"/>
</dbReference>
<proteinExistence type="predicted"/>
<comment type="caution">
    <text evidence="2">The sequence shown here is derived from an EMBL/GenBank/DDBJ whole genome shotgun (WGS) entry which is preliminary data.</text>
</comment>
<dbReference type="SUPFAM" id="SSF51338">
    <property type="entry name" value="Composite domain of metallo-dependent hydrolases"/>
    <property type="match status" value="1"/>
</dbReference>
<dbReference type="Gene3D" id="1.20.58.520">
    <property type="entry name" value="Amidohydrolase"/>
    <property type="match status" value="1"/>
</dbReference>
<evidence type="ECO:0000313" key="2">
    <source>
        <dbReference type="EMBL" id="MCC1484961.1"/>
    </source>
</evidence>
<dbReference type="Pfam" id="PF01979">
    <property type="entry name" value="Amidohydro_1"/>
    <property type="match status" value="1"/>
</dbReference>
<dbReference type="Gene3D" id="3.30.110.90">
    <property type="entry name" value="Amidohydrolase"/>
    <property type="match status" value="1"/>
</dbReference>
<accession>A0ABS8EQ01</accession>
<dbReference type="Proteomes" id="UP000778797">
    <property type="component" value="Unassembled WGS sequence"/>
</dbReference>
<dbReference type="RefSeq" id="WP_227477454.1">
    <property type="nucleotide sequence ID" value="NZ_JAFMPT010000013.1"/>
</dbReference>
<feature type="domain" description="Amidohydrolase-related" evidence="1">
    <location>
        <begin position="299"/>
        <end position="644"/>
    </location>
</feature>
<protein>
    <submittedName>
        <fullName evidence="2">Amidohydrolase family protein</fullName>
    </submittedName>
</protein>
<organism evidence="2 3">
    <name type="scientific">Winogradskyella immobilis</name>
    <dbReference type="NCBI Taxonomy" id="2816852"/>
    <lineage>
        <taxon>Bacteria</taxon>
        <taxon>Pseudomonadati</taxon>
        <taxon>Bacteroidota</taxon>
        <taxon>Flavobacteriia</taxon>
        <taxon>Flavobacteriales</taxon>
        <taxon>Flavobacteriaceae</taxon>
        <taxon>Winogradskyella</taxon>
    </lineage>
</organism>
<sequence>MLGCDTNTNTWQDLDEEGSFLIYRRQSLIGEETFSITSDKNFITVKSLQGENERGRITGTLAELKLDIDLNPMSYNNRRITNNDTINVFRMSQKKDSLSIWEKHFELRKFKKPTTFFPLHSNIPAAIEIMLYQSILKNNPSRLLKTFPRGEILMTHKGEDLVQIKGKDILLDRYVIEGINWGGRTVWLDQDKNLVAIVKANTQIREVIRKGYEEAMPVFIAGNVTEQMNTLSEYTKNYKEQQSNIIALIGADIVDGINNSTQRNMSLLIENGKITHIGKQSKIKIPDSAQIIDLSGKTLIPGLWDMHAHSNQVQWAPAYLAGGVTTIRDNGNEVEFATTFRDAIAKKGMIGPDILLAGMTDGPGIKGNGIIRATNVEEAKQVVEMYFDNGYKQIKIYNSIEPEVLKVLAEEAHKRGMTVTGHIPQPIGKIVTAVNLGMDMFSHDRAIYSVLFPEYTRQELATKFRDSLNVSQDRIDAAIDYLLQHKIALDPTMNLRFITSMSQEDTLEVIEPFAYRIAPELWEGKRLRKGVLPKRSKSLQEKHAKIEEIIGAFFKAGVPIVAGTDNAVPVFSLYLEIENYQKLGGLSPFEALQTATIIPAKIMNMDSQTGSITIGKQADIAILEKNPLDDISNIRTVSAVITNGHYYESNPLWKAVDFLPNQKNTNSKK</sequence>
<evidence type="ECO:0000313" key="3">
    <source>
        <dbReference type="Proteomes" id="UP000778797"/>
    </source>
</evidence>
<dbReference type="SUPFAM" id="SSF51556">
    <property type="entry name" value="Metallo-dependent hydrolases"/>
    <property type="match status" value="1"/>
</dbReference>
<dbReference type="EMBL" id="JAFMPT010000013">
    <property type="protein sequence ID" value="MCC1484961.1"/>
    <property type="molecule type" value="Genomic_DNA"/>
</dbReference>
<dbReference type="InterPro" id="IPR011059">
    <property type="entry name" value="Metal-dep_hydrolase_composite"/>
</dbReference>
<gene>
    <name evidence="2" type="ORF">J1C55_10190</name>
</gene>
<dbReference type="InterPro" id="IPR032466">
    <property type="entry name" value="Metal_Hydrolase"/>
</dbReference>
<dbReference type="PANTHER" id="PTHR43135:SF3">
    <property type="entry name" value="ALPHA-D-RIBOSE 1-METHYLPHOSPHONATE 5-TRIPHOSPHATE DIPHOSPHATASE"/>
    <property type="match status" value="1"/>
</dbReference>
<reference evidence="3" key="1">
    <citation type="submission" date="2021-03" db="EMBL/GenBank/DDBJ databases">
        <title>Genome of Cognatishimia sp. F0-27.</title>
        <authorList>
            <person name="Ping X."/>
        </authorList>
    </citation>
    <scope>NUCLEOTIDE SEQUENCE [LARGE SCALE GENOMIC DNA]</scope>
    <source>
        <strain evidence="3">E313</strain>
    </source>
</reference>
<dbReference type="Gene3D" id="3.40.50.10910">
    <property type="entry name" value="Amidohydrolase"/>
    <property type="match status" value="1"/>
</dbReference>